<gene>
    <name evidence="5" type="ORF">METZ01_LOCUS61205</name>
</gene>
<evidence type="ECO:0000256" key="2">
    <source>
        <dbReference type="ARBA" id="ARBA00023033"/>
    </source>
</evidence>
<dbReference type="GO" id="GO:0004497">
    <property type="term" value="F:monooxygenase activity"/>
    <property type="evidence" value="ECO:0007669"/>
    <property type="project" value="UniProtKB-KW"/>
</dbReference>
<organism evidence="5">
    <name type="scientific">marine metagenome</name>
    <dbReference type="NCBI Taxonomy" id="408172"/>
    <lineage>
        <taxon>unclassified sequences</taxon>
        <taxon>metagenomes</taxon>
        <taxon>ecological metagenomes</taxon>
    </lineage>
</organism>
<name>A0A381SYK0_9ZZZZ</name>
<dbReference type="SUPFAM" id="SSF51679">
    <property type="entry name" value="Bacterial luciferase-like"/>
    <property type="match status" value="1"/>
</dbReference>
<keyword evidence="1" id="KW-0560">Oxidoreductase</keyword>
<evidence type="ECO:0000313" key="5">
    <source>
        <dbReference type="EMBL" id="SVA08351.1"/>
    </source>
</evidence>
<dbReference type="AlphaFoldDB" id="A0A381SYK0"/>
<dbReference type="EMBL" id="UINC01003677">
    <property type="protein sequence ID" value="SVA08351.1"/>
    <property type="molecule type" value="Genomic_DNA"/>
</dbReference>
<reference evidence="5" key="1">
    <citation type="submission" date="2018-05" db="EMBL/GenBank/DDBJ databases">
        <authorList>
            <person name="Lanie J.A."/>
            <person name="Ng W.-L."/>
            <person name="Kazmierczak K.M."/>
            <person name="Andrzejewski T.M."/>
            <person name="Davidsen T.M."/>
            <person name="Wayne K.J."/>
            <person name="Tettelin H."/>
            <person name="Glass J.I."/>
            <person name="Rusch D."/>
            <person name="Podicherti R."/>
            <person name="Tsui H.-C.T."/>
            <person name="Winkler M.E."/>
        </authorList>
    </citation>
    <scope>NUCLEOTIDE SEQUENCE</scope>
</reference>
<evidence type="ECO:0000256" key="3">
    <source>
        <dbReference type="SAM" id="MobiDB-lite"/>
    </source>
</evidence>
<dbReference type="GO" id="GO:0016705">
    <property type="term" value="F:oxidoreductase activity, acting on paired donors, with incorporation or reduction of molecular oxygen"/>
    <property type="evidence" value="ECO:0007669"/>
    <property type="project" value="InterPro"/>
</dbReference>
<dbReference type="PANTHER" id="PTHR30137:SF8">
    <property type="entry name" value="BLR5498 PROTEIN"/>
    <property type="match status" value="1"/>
</dbReference>
<evidence type="ECO:0000256" key="1">
    <source>
        <dbReference type="ARBA" id="ARBA00023002"/>
    </source>
</evidence>
<keyword evidence="2" id="KW-0503">Monooxygenase</keyword>
<dbReference type="InterPro" id="IPR050766">
    <property type="entry name" value="Bact_Lucif_Oxidored"/>
</dbReference>
<dbReference type="GO" id="GO:0005829">
    <property type="term" value="C:cytosol"/>
    <property type="evidence" value="ECO:0007669"/>
    <property type="project" value="TreeGrafter"/>
</dbReference>
<evidence type="ECO:0000259" key="4">
    <source>
        <dbReference type="Pfam" id="PF00296"/>
    </source>
</evidence>
<accession>A0A381SYK0</accession>
<feature type="domain" description="Luciferase-like" evidence="4">
    <location>
        <begin position="19"/>
        <end position="348"/>
    </location>
</feature>
<dbReference type="InterPro" id="IPR011251">
    <property type="entry name" value="Luciferase-like_dom"/>
</dbReference>
<dbReference type="Pfam" id="PF00296">
    <property type="entry name" value="Bac_luciferase"/>
    <property type="match status" value="1"/>
</dbReference>
<feature type="region of interest" description="Disordered" evidence="3">
    <location>
        <begin position="9"/>
        <end position="30"/>
    </location>
</feature>
<sequence>MRTGVFLFGGVEMGDAGSGPPASTDRRSTSEEAWEATERVIDMAVICDDLGYDSYWLAEHHFQHEGYEVVPNGILLGAVIAERTQRIRIGMAFNIVPQWHPLRLAEDFATLHNLSGGRGILGVGRGTVPRESETLGTRIGSFDNPDKATADESNRRQFDEAMDVIQLALTEERFAYHGEVYDLPPPGIPDRGGTVQELTLVPRPLHPFETWQAITSPPTLEQVPRRGWGGVFWNTHPTFLKRNWDRFAEIFEESHGRTLEPGEKRALVRCVCVADTREEAMARVRPGHDEMWKFLGPYGWSKGYMGPDGKPAKAGLIPSLEESLEQKIWIVGSPDDVGQQIQWYRDLLGVENLLLFPMMPGDSYEAGEEQVHRLATDVLPEFD</sequence>
<dbReference type="Gene3D" id="3.20.20.30">
    <property type="entry name" value="Luciferase-like domain"/>
    <property type="match status" value="1"/>
</dbReference>
<protein>
    <recommendedName>
        <fullName evidence="4">Luciferase-like domain-containing protein</fullName>
    </recommendedName>
</protein>
<dbReference type="InterPro" id="IPR036661">
    <property type="entry name" value="Luciferase-like_sf"/>
</dbReference>
<dbReference type="PANTHER" id="PTHR30137">
    <property type="entry name" value="LUCIFERASE-LIKE MONOOXYGENASE"/>
    <property type="match status" value="1"/>
</dbReference>
<proteinExistence type="predicted"/>